<protein>
    <submittedName>
        <fullName evidence="1">12389_t:CDS:1</fullName>
    </submittedName>
</protein>
<organism evidence="1 2">
    <name type="scientific">Dentiscutata heterogama</name>
    <dbReference type="NCBI Taxonomy" id="1316150"/>
    <lineage>
        <taxon>Eukaryota</taxon>
        <taxon>Fungi</taxon>
        <taxon>Fungi incertae sedis</taxon>
        <taxon>Mucoromycota</taxon>
        <taxon>Glomeromycotina</taxon>
        <taxon>Glomeromycetes</taxon>
        <taxon>Diversisporales</taxon>
        <taxon>Gigasporaceae</taxon>
        <taxon>Dentiscutata</taxon>
    </lineage>
</organism>
<evidence type="ECO:0000313" key="2">
    <source>
        <dbReference type="Proteomes" id="UP000789702"/>
    </source>
</evidence>
<keyword evidence="2" id="KW-1185">Reference proteome</keyword>
<reference evidence="1" key="1">
    <citation type="submission" date="2021-06" db="EMBL/GenBank/DDBJ databases">
        <authorList>
            <person name="Kallberg Y."/>
            <person name="Tangrot J."/>
            <person name="Rosling A."/>
        </authorList>
    </citation>
    <scope>NUCLEOTIDE SEQUENCE</scope>
    <source>
        <strain evidence="1">IL203A</strain>
    </source>
</reference>
<feature type="non-terminal residue" evidence="1">
    <location>
        <position position="1"/>
    </location>
</feature>
<proteinExistence type="predicted"/>
<gene>
    <name evidence="1" type="ORF">DHETER_LOCUS5997</name>
</gene>
<name>A0ACA9M4I0_9GLOM</name>
<evidence type="ECO:0000313" key="1">
    <source>
        <dbReference type="EMBL" id="CAG8569539.1"/>
    </source>
</evidence>
<sequence>GYGIVYGGNWDDGCIKRWDDETKQWSRFSYQDVVLKSLRNSKNQIEEFLEEVFI</sequence>
<dbReference type="EMBL" id="CAJVPU010007175">
    <property type="protein sequence ID" value="CAG8569539.1"/>
    <property type="molecule type" value="Genomic_DNA"/>
</dbReference>
<dbReference type="Proteomes" id="UP000789702">
    <property type="component" value="Unassembled WGS sequence"/>
</dbReference>
<comment type="caution">
    <text evidence="1">The sequence shown here is derived from an EMBL/GenBank/DDBJ whole genome shotgun (WGS) entry which is preliminary data.</text>
</comment>
<accession>A0ACA9M4I0</accession>